<evidence type="ECO:0000259" key="9">
    <source>
        <dbReference type="SMART" id="SM00363"/>
    </source>
</evidence>
<dbReference type="Pfam" id="PF00849">
    <property type="entry name" value="PseudoU_synth_2"/>
    <property type="match status" value="1"/>
</dbReference>
<feature type="domain" description="RNA-binding S4" evidence="9">
    <location>
        <begin position="13"/>
        <end position="74"/>
    </location>
</feature>
<comment type="function">
    <text evidence="5">Responsible for synthesis of pseudouridine from uracil-2605 in 23S ribosomal RNA.</text>
</comment>
<evidence type="ECO:0000256" key="6">
    <source>
        <dbReference type="PROSITE-ProRule" id="PRU00182"/>
    </source>
</evidence>
<dbReference type="CDD" id="cd02556">
    <property type="entry name" value="PseudoU_synth_RluB"/>
    <property type="match status" value="1"/>
</dbReference>
<evidence type="ECO:0000313" key="10">
    <source>
        <dbReference type="EMBL" id="MBO1926584.1"/>
    </source>
</evidence>
<evidence type="ECO:0000256" key="1">
    <source>
        <dbReference type="ARBA" id="ARBA00008348"/>
    </source>
</evidence>
<evidence type="ECO:0000313" key="11">
    <source>
        <dbReference type="Proteomes" id="UP000664835"/>
    </source>
</evidence>
<accession>A0ABS3Q2N8</accession>
<dbReference type="InterPro" id="IPR006145">
    <property type="entry name" value="PsdUridine_synth_RsuA/RluA"/>
</dbReference>
<name>A0ABS3Q2N8_9GAMM</name>
<dbReference type="InterPro" id="IPR042092">
    <property type="entry name" value="PsdUridine_s_RsuA/RluB/E/F_cat"/>
</dbReference>
<dbReference type="SMART" id="SM00363">
    <property type="entry name" value="S4"/>
    <property type="match status" value="1"/>
</dbReference>
<dbReference type="PROSITE" id="PS01149">
    <property type="entry name" value="PSI_RSU"/>
    <property type="match status" value="1"/>
</dbReference>
<dbReference type="Gene3D" id="3.30.70.1560">
    <property type="entry name" value="Alpha-L RNA-binding motif"/>
    <property type="match status" value="1"/>
</dbReference>
<dbReference type="PANTHER" id="PTHR47683">
    <property type="entry name" value="PSEUDOURIDINE SYNTHASE FAMILY PROTEIN-RELATED"/>
    <property type="match status" value="1"/>
</dbReference>
<keyword evidence="2 6" id="KW-0694">RNA-binding</keyword>
<dbReference type="PROSITE" id="PS50889">
    <property type="entry name" value="S4"/>
    <property type="match status" value="1"/>
</dbReference>
<dbReference type="InterPro" id="IPR036986">
    <property type="entry name" value="S4_RNA-bd_sf"/>
</dbReference>
<evidence type="ECO:0000256" key="8">
    <source>
        <dbReference type="SAM" id="MobiDB-lite"/>
    </source>
</evidence>
<sequence>MNKAPRSSQPETEKLQKILARAGYGSRRSVEKLIVEGLVKVNGRVATLGDRANSSDKIQIRGQQLRAIELAKQNTQVILYNKPEGRVCTRKDEKGRDTIFKQLPRLHQGRWISIGRLDLNTSGLLILTNNGELANRLMHPSYQIEREYMVRVFGEVTEDIINQLKTGIQLEDGPAKFDSIYVMPNSNAGEEESLNNWFKVVIKEGRNREVRRIWEAVGLQVSRLHRVRYGDFSMPRNLRKGKTQELTWKQINQLLRSVDLAEEARPDQRPSNRLDKSTLSKRDAKKSERTLVGRYTGKGAKQNSGFEKRGGKGKHNTFK</sequence>
<keyword evidence="11" id="KW-1185">Reference proteome</keyword>
<dbReference type="NCBIfam" id="NF007976">
    <property type="entry name" value="PRK10700.1"/>
    <property type="match status" value="1"/>
</dbReference>
<evidence type="ECO:0000256" key="3">
    <source>
        <dbReference type="ARBA" id="ARBA00023235"/>
    </source>
</evidence>
<dbReference type="Proteomes" id="UP000664835">
    <property type="component" value="Unassembled WGS sequence"/>
</dbReference>
<dbReference type="InterPro" id="IPR020103">
    <property type="entry name" value="PsdUridine_synth_cat_dom_sf"/>
</dbReference>
<evidence type="ECO:0000256" key="7">
    <source>
        <dbReference type="RuleBase" id="RU003887"/>
    </source>
</evidence>
<dbReference type="Pfam" id="PF01479">
    <property type="entry name" value="S4"/>
    <property type="match status" value="1"/>
</dbReference>
<dbReference type="EMBL" id="JAGETV010000004">
    <property type="protein sequence ID" value="MBO1926584.1"/>
    <property type="molecule type" value="Genomic_DNA"/>
</dbReference>
<dbReference type="SUPFAM" id="SSF55174">
    <property type="entry name" value="Alpha-L RNA-binding motif"/>
    <property type="match status" value="1"/>
</dbReference>
<dbReference type="InterPro" id="IPR000748">
    <property type="entry name" value="PsdUridine_synth_RsuA/RluB/E/F"/>
</dbReference>
<dbReference type="InterPro" id="IPR018496">
    <property type="entry name" value="PsdUridine_synth_RsuA/RluB_CS"/>
</dbReference>
<evidence type="ECO:0000256" key="4">
    <source>
        <dbReference type="ARBA" id="ARBA00036944"/>
    </source>
</evidence>
<dbReference type="NCBIfam" id="TIGR00093">
    <property type="entry name" value="pseudouridine synthase"/>
    <property type="match status" value="1"/>
</dbReference>
<dbReference type="Gene3D" id="3.10.290.10">
    <property type="entry name" value="RNA-binding S4 domain"/>
    <property type="match status" value="1"/>
</dbReference>
<dbReference type="InterPro" id="IPR050343">
    <property type="entry name" value="RsuA_PseudoU_synthase"/>
</dbReference>
<dbReference type="RefSeq" id="WP_208147888.1">
    <property type="nucleotide sequence ID" value="NZ_JAGETV010000004.1"/>
</dbReference>
<comment type="similarity">
    <text evidence="1 7">Belongs to the pseudouridine synthase RsuA family.</text>
</comment>
<evidence type="ECO:0000256" key="2">
    <source>
        <dbReference type="ARBA" id="ARBA00022884"/>
    </source>
</evidence>
<gene>
    <name evidence="10" type="ORF">J3998_03260</name>
</gene>
<dbReference type="CDD" id="cd00165">
    <property type="entry name" value="S4"/>
    <property type="match status" value="1"/>
</dbReference>
<dbReference type="SUPFAM" id="SSF55120">
    <property type="entry name" value="Pseudouridine synthase"/>
    <property type="match status" value="1"/>
</dbReference>
<comment type="catalytic activity">
    <reaction evidence="4">
        <text>uridine(2605) in 23S rRNA = pseudouridine(2605) in 23S rRNA</text>
        <dbReference type="Rhea" id="RHEA:42520"/>
        <dbReference type="Rhea" id="RHEA-COMP:10095"/>
        <dbReference type="Rhea" id="RHEA-COMP:10096"/>
        <dbReference type="ChEBI" id="CHEBI:65314"/>
        <dbReference type="ChEBI" id="CHEBI:65315"/>
        <dbReference type="EC" id="5.4.99.22"/>
    </reaction>
</comment>
<reference evidence="10 11" key="1">
    <citation type="submission" date="2021-03" db="EMBL/GenBank/DDBJ databases">
        <title>Thiomicrorhabdus sp.nov.,novel sulfur-oxidizing bacteria isolated from coastal sediment.</title>
        <authorList>
            <person name="Liu X."/>
        </authorList>
    </citation>
    <scope>NUCLEOTIDE SEQUENCE [LARGE SCALE GENOMIC DNA]</scope>
    <source>
        <strain evidence="10 11">6S2-11</strain>
    </source>
</reference>
<dbReference type="Gene3D" id="3.30.70.580">
    <property type="entry name" value="Pseudouridine synthase I, catalytic domain, N-terminal subdomain"/>
    <property type="match status" value="1"/>
</dbReference>
<keyword evidence="3 7" id="KW-0413">Isomerase</keyword>
<proteinExistence type="inferred from homology"/>
<feature type="compositionally biased region" description="Basic and acidic residues" evidence="8">
    <location>
        <begin position="262"/>
        <end position="291"/>
    </location>
</feature>
<dbReference type="PANTHER" id="PTHR47683:SF3">
    <property type="entry name" value="RIBOSOMAL LARGE SUBUNIT PSEUDOURIDINE SYNTHASE B"/>
    <property type="match status" value="1"/>
</dbReference>
<protein>
    <recommendedName>
        <fullName evidence="7">Pseudouridine synthase</fullName>
        <ecNumber evidence="7">5.4.99.-</ecNumber>
    </recommendedName>
</protein>
<comment type="caution">
    <text evidence="10">The sequence shown here is derived from an EMBL/GenBank/DDBJ whole genome shotgun (WGS) entry which is preliminary data.</text>
</comment>
<dbReference type="InterPro" id="IPR020094">
    <property type="entry name" value="TruA/RsuA/RluB/E/F_N"/>
</dbReference>
<organism evidence="10 11">
    <name type="scientific">Thiomicrorhabdus marina</name>
    <dbReference type="NCBI Taxonomy" id="2818442"/>
    <lineage>
        <taxon>Bacteria</taxon>
        <taxon>Pseudomonadati</taxon>
        <taxon>Pseudomonadota</taxon>
        <taxon>Gammaproteobacteria</taxon>
        <taxon>Thiotrichales</taxon>
        <taxon>Piscirickettsiaceae</taxon>
        <taxon>Thiomicrorhabdus</taxon>
    </lineage>
</organism>
<evidence type="ECO:0000256" key="5">
    <source>
        <dbReference type="ARBA" id="ARBA00037383"/>
    </source>
</evidence>
<dbReference type="InterPro" id="IPR002942">
    <property type="entry name" value="S4_RNA-bd"/>
</dbReference>
<feature type="region of interest" description="Disordered" evidence="8">
    <location>
        <begin position="262"/>
        <end position="319"/>
    </location>
</feature>
<dbReference type="EC" id="5.4.99.-" evidence="7"/>